<feature type="transmembrane region" description="Helical" evidence="4">
    <location>
        <begin position="354"/>
        <end position="370"/>
    </location>
</feature>
<dbReference type="InterPro" id="IPR011701">
    <property type="entry name" value="MFS"/>
</dbReference>
<keyword evidence="3 4" id="KW-0472">Membrane</keyword>
<evidence type="ECO:0000256" key="2">
    <source>
        <dbReference type="ARBA" id="ARBA00022989"/>
    </source>
</evidence>
<evidence type="ECO:0000256" key="1">
    <source>
        <dbReference type="ARBA" id="ARBA00022692"/>
    </source>
</evidence>
<dbReference type="GO" id="GO:0022857">
    <property type="term" value="F:transmembrane transporter activity"/>
    <property type="evidence" value="ECO:0007669"/>
    <property type="project" value="InterPro"/>
</dbReference>
<evidence type="ECO:0000313" key="5">
    <source>
        <dbReference type="EMBL" id="PHM56296.1"/>
    </source>
</evidence>
<dbReference type="Gene3D" id="1.20.1250.20">
    <property type="entry name" value="MFS general substrate transporter like domains"/>
    <property type="match status" value="2"/>
</dbReference>
<name>A0A2G0QAQ6_XENHO</name>
<dbReference type="STRING" id="351679.A9255_09185"/>
<dbReference type="Pfam" id="PF07690">
    <property type="entry name" value="MFS_1"/>
    <property type="match status" value="1"/>
</dbReference>
<dbReference type="RefSeq" id="WP_071933868.1">
    <property type="nucleotide sequence ID" value="NZ_CAWNQJ010000046.1"/>
</dbReference>
<sequence length="410" mass="45496">MKLSNNEMNNGYILKLSLFIIIAGLGLRIPISYIPPMSLEIMDDLKINHSTLGLITSLSPLCFFIFSPLTPYFERKIGLYKTLIMTFIVAIFAYFLRLNGSVILLLVSTIMFGFSIALGNVALPSFFKRLGSSRIAILSSAYTASLYLGPAIATALTLPIKHLFSISWNEMSLAWIFIPVLSILLIVFFASNKSVSIENKTVVSNEGDERLERTINPWISIPCWIMAIYFAFLSFNFFIITAWFPELISSYGLSETKSAFYASLFPLIAIPFATLSSFYIYKIKQQKILFFINPIIVTTGILILVYGDNSLIPIAISIMGVGAGICTGIAFLLPLLRFNNTANVTKANAMMQSMGYLIAFCGPLVSGYAHDFTGSWTIVLWICALTLFIQSVLGIAIGKNEKFDQDELES</sequence>
<evidence type="ECO:0000313" key="6">
    <source>
        <dbReference type="Proteomes" id="UP000225433"/>
    </source>
</evidence>
<evidence type="ECO:0000256" key="3">
    <source>
        <dbReference type="ARBA" id="ARBA00023136"/>
    </source>
</evidence>
<keyword evidence="2 4" id="KW-1133">Transmembrane helix</keyword>
<dbReference type="SUPFAM" id="SSF103473">
    <property type="entry name" value="MFS general substrate transporter"/>
    <property type="match status" value="1"/>
</dbReference>
<accession>A0A2G0QAQ6</accession>
<feature type="transmembrane region" description="Helical" evidence="4">
    <location>
        <begin position="47"/>
        <end position="66"/>
    </location>
</feature>
<feature type="transmembrane region" description="Helical" evidence="4">
    <location>
        <begin position="12"/>
        <end position="35"/>
    </location>
</feature>
<keyword evidence="1 4" id="KW-0812">Transmembrane</keyword>
<dbReference type="InterPro" id="IPR052524">
    <property type="entry name" value="MFS_Cyanate_Porter"/>
</dbReference>
<comment type="caution">
    <text evidence="5">The sequence shown here is derived from an EMBL/GenBank/DDBJ whole genome shotgun (WGS) entry which is preliminary data.</text>
</comment>
<dbReference type="EMBL" id="NJAI01000002">
    <property type="protein sequence ID" value="PHM56296.1"/>
    <property type="molecule type" value="Genomic_DNA"/>
</dbReference>
<dbReference type="PANTHER" id="PTHR23523">
    <property type="match status" value="1"/>
</dbReference>
<feature type="transmembrane region" description="Helical" evidence="4">
    <location>
        <begin position="172"/>
        <end position="190"/>
    </location>
</feature>
<evidence type="ECO:0000256" key="4">
    <source>
        <dbReference type="SAM" id="Phobius"/>
    </source>
</evidence>
<dbReference type="InterPro" id="IPR036259">
    <property type="entry name" value="MFS_trans_sf"/>
</dbReference>
<dbReference type="PANTHER" id="PTHR23523:SF2">
    <property type="entry name" value="2-NITROIMIDAZOLE TRANSPORTER"/>
    <property type="match status" value="1"/>
</dbReference>
<dbReference type="AlphaFoldDB" id="A0A2G0QAQ6"/>
<gene>
    <name evidence="5" type="ORF">Xhom_01782</name>
</gene>
<reference evidence="5 6" key="1">
    <citation type="journal article" date="2017" name="Nat. Microbiol.">
        <title>Natural product diversity associated with the nematode symbionts Photorhabdus and Xenorhabdus.</title>
        <authorList>
            <person name="Tobias N.J."/>
            <person name="Wolff H."/>
            <person name="Djahanschiri B."/>
            <person name="Grundmann F."/>
            <person name="Kronenwerth M."/>
            <person name="Shi Y.M."/>
            <person name="Simonyi S."/>
            <person name="Grun P."/>
            <person name="Shapiro-Ilan D."/>
            <person name="Pidot S.J."/>
            <person name="Stinear T.P."/>
            <person name="Ebersberger I."/>
            <person name="Bode H.B."/>
        </authorList>
    </citation>
    <scope>NUCLEOTIDE SEQUENCE [LARGE SCALE GENOMIC DNA]</scope>
    <source>
        <strain evidence="5 6">DSM 17903</strain>
    </source>
</reference>
<proteinExistence type="predicted"/>
<feature type="transmembrane region" description="Helical" evidence="4">
    <location>
        <begin position="78"/>
        <end position="96"/>
    </location>
</feature>
<feature type="transmembrane region" description="Helical" evidence="4">
    <location>
        <begin position="376"/>
        <end position="397"/>
    </location>
</feature>
<feature type="transmembrane region" description="Helical" evidence="4">
    <location>
        <begin position="312"/>
        <end position="333"/>
    </location>
</feature>
<dbReference type="OrthoDB" id="5317164at2"/>
<feature type="transmembrane region" description="Helical" evidence="4">
    <location>
        <begin position="288"/>
        <end position="306"/>
    </location>
</feature>
<protein>
    <submittedName>
        <fullName evidence="5">QbsM</fullName>
    </submittedName>
</protein>
<feature type="transmembrane region" description="Helical" evidence="4">
    <location>
        <begin position="223"/>
        <end position="244"/>
    </location>
</feature>
<feature type="transmembrane region" description="Helical" evidence="4">
    <location>
        <begin position="135"/>
        <end position="160"/>
    </location>
</feature>
<dbReference type="Proteomes" id="UP000225433">
    <property type="component" value="Unassembled WGS sequence"/>
</dbReference>
<organism evidence="5 6">
    <name type="scientific">Xenorhabdus hominickii</name>
    <dbReference type="NCBI Taxonomy" id="351679"/>
    <lineage>
        <taxon>Bacteria</taxon>
        <taxon>Pseudomonadati</taxon>
        <taxon>Pseudomonadota</taxon>
        <taxon>Gammaproteobacteria</taxon>
        <taxon>Enterobacterales</taxon>
        <taxon>Morganellaceae</taxon>
        <taxon>Xenorhabdus</taxon>
    </lineage>
</organism>
<feature type="transmembrane region" description="Helical" evidence="4">
    <location>
        <begin position="102"/>
        <end position="123"/>
    </location>
</feature>
<feature type="transmembrane region" description="Helical" evidence="4">
    <location>
        <begin position="259"/>
        <end position="281"/>
    </location>
</feature>